<sequence length="81" mass="8977">MGHLHHRRRQPKVYVPQLNIELVVVRGPDGPVAITVFVDGVEYPTTEYTVDAGAGWTWEDGGDRTNSVDCMSGFPAHDHMS</sequence>
<proteinExistence type="predicted"/>
<name>A0A7K0CY21_9NOCA</name>
<gene>
    <name evidence="1" type="ORF">NRB20_14760</name>
</gene>
<protein>
    <submittedName>
        <fullName evidence="1">Uncharacterized protein</fullName>
    </submittedName>
</protein>
<dbReference type="Proteomes" id="UP000438448">
    <property type="component" value="Unassembled WGS sequence"/>
</dbReference>
<evidence type="ECO:0000313" key="2">
    <source>
        <dbReference type="Proteomes" id="UP000438448"/>
    </source>
</evidence>
<evidence type="ECO:0000313" key="1">
    <source>
        <dbReference type="EMBL" id="MQY18400.1"/>
    </source>
</evidence>
<accession>A0A7K0CY21</accession>
<comment type="caution">
    <text evidence="1">The sequence shown here is derived from an EMBL/GenBank/DDBJ whole genome shotgun (WGS) entry which is preliminary data.</text>
</comment>
<keyword evidence="2" id="KW-1185">Reference proteome</keyword>
<dbReference type="AlphaFoldDB" id="A0A7K0CY21"/>
<reference evidence="1 2" key="1">
    <citation type="submission" date="2019-10" db="EMBL/GenBank/DDBJ databases">
        <title>Nocardia macrotermitis sp. nov. and Nocardia aurantia sp. nov., isolated from the gut of fungus growing-termite Macrotermes natalensis.</title>
        <authorList>
            <person name="Benndorf R."/>
            <person name="Schwitalla J."/>
            <person name="Martin K."/>
            <person name="De Beer W."/>
            <person name="Kaster A.-K."/>
            <person name="Vollmers J."/>
            <person name="Poulsen M."/>
            <person name="Beemelmanns C."/>
        </authorList>
    </citation>
    <scope>NUCLEOTIDE SEQUENCE [LARGE SCALE GENOMIC DNA]</scope>
    <source>
        <strain evidence="1 2">RB20</strain>
    </source>
</reference>
<dbReference type="EMBL" id="WEGK01000003">
    <property type="protein sequence ID" value="MQY18400.1"/>
    <property type="molecule type" value="Genomic_DNA"/>
</dbReference>
<organism evidence="1 2">
    <name type="scientific">Nocardia macrotermitis</name>
    <dbReference type="NCBI Taxonomy" id="2585198"/>
    <lineage>
        <taxon>Bacteria</taxon>
        <taxon>Bacillati</taxon>
        <taxon>Actinomycetota</taxon>
        <taxon>Actinomycetes</taxon>
        <taxon>Mycobacteriales</taxon>
        <taxon>Nocardiaceae</taxon>
        <taxon>Nocardia</taxon>
    </lineage>
</organism>